<dbReference type="PROSITE" id="PS50089">
    <property type="entry name" value="ZF_RING_2"/>
    <property type="match status" value="1"/>
</dbReference>
<dbReference type="CDD" id="cd16448">
    <property type="entry name" value="RING-H2"/>
    <property type="match status" value="1"/>
</dbReference>
<keyword evidence="4" id="KW-1185">Reference proteome</keyword>
<keyword evidence="1" id="KW-0863">Zinc-finger</keyword>
<dbReference type="GO" id="GO:0008270">
    <property type="term" value="F:zinc ion binding"/>
    <property type="evidence" value="ECO:0007669"/>
    <property type="project" value="UniProtKB-KW"/>
</dbReference>
<dbReference type="InterPro" id="IPR013083">
    <property type="entry name" value="Znf_RING/FYVE/PHD"/>
</dbReference>
<organism evidence="3 4">
    <name type="scientific">Saccharomycopsis crataegensis</name>
    <dbReference type="NCBI Taxonomy" id="43959"/>
    <lineage>
        <taxon>Eukaryota</taxon>
        <taxon>Fungi</taxon>
        <taxon>Dikarya</taxon>
        <taxon>Ascomycota</taxon>
        <taxon>Saccharomycotina</taxon>
        <taxon>Saccharomycetes</taxon>
        <taxon>Saccharomycopsidaceae</taxon>
        <taxon>Saccharomycopsis</taxon>
    </lineage>
</organism>
<evidence type="ECO:0000256" key="1">
    <source>
        <dbReference type="PROSITE-ProRule" id="PRU00175"/>
    </source>
</evidence>
<dbReference type="SUPFAM" id="SSF57850">
    <property type="entry name" value="RING/U-box"/>
    <property type="match status" value="1"/>
</dbReference>
<keyword evidence="1" id="KW-0479">Metal-binding</keyword>
<evidence type="ECO:0000313" key="3">
    <source>
        <dbReference type="EMBL" id="GMM38886.1"/>
    </source>
</evidence>
<name>A0AAV5QWQ6_9ASCO</name>
<comment type="caution">
    <text evidence="3">The sequence shown here is derived from an EMBL/GenBank/DDBJ whole genome shotgun (WGS) entry which is preliminary data.</text>
</comment>
<accession>A0AAV5QWQ6</accession>
<evidence type="ECO:0000313" key="4">
    <source>
        <dbReference type="Proteomes" id="UP001360560"/>
    </source>
</evidence>
<sequence length="321" mass="37139">MTRQNERWQGNTVLKWITKKLKRITKITRINHKIKAKLGSTSKVCQRKLIKRSEEGVNSNSYLDYQKDFETYDFSNGFLRELKYETPQAAMVQSFYDFCAILISFPQVLCFLSPMMTIQDAIQKPRPTKFNIDINGTVLLMTSFVPSFEKDQYITIPKELEDTDNDDSISNFSQFSTQYVIDGSSYCAICSAAFTSHSVMQKLSCGHILHSDCVQSWFFRAPESLASYNTVGGTIGQEYARYNCPSCRTNVFDSVYQIYQAEFLQHAISTKSNKRKKYTLYKFDHEFDDRLYRYVSILELEQRHITSIPLFASGQAARSIE</sequence>
<dbReference type="Proteomes" id="UP001360560">
    <property type="component" value="Unassembled WGS sequence"/>
</dbReference>
<dbReference type="EMBL" id="BTFZ01000020">
    <property type="protein sequence ID" value="GMM38886.1"/>
    <property type="molecule type" value="Genomic_DNA"/>
</dbReference>
<dbReference type="GeneID" id="90076874"/>
<dbReference type="AlphaFoldDB" id="A0AAV5QWQ6"/>
<dbReference type="SMART" id="SM00184">
    <property type="entry name" value="RING"/>
    <property type="match status" value="1"/>
</dbReference>
<evidence type="ECO:0000259" key="2">
    <source>
        <dbReference type="PROSITE" id="PS50089"/>
    </source>
</evidence>
<proteinExistence type="predicted"/>
<dbReference type="InterPro" id="IPR001841">
    <property type="entry name" value="Znf_RING"/>
</dbReference>
<protein>
    <recommendedName>
        <fullName evidence="2">RING-type domain-containing protein</fullName>
    </recommendedName>
</protein>
<dbReference type="Gene3D" id="3.30.40.10">
    <property type="entry name" value="Zinc/RING finger domain, C3HC4 (zinc finger)"/>
    <property type="match status" value="1"/>
</dbReference>
<gene>
    <name evidence="3" type="ORF">DASC09_062250</name>
</gene>
<feature type="domain" description="RING-type" evidence="2">
    <location>
        <begin position="187"/>
        <end position="248"/>
    </location>
</feature>
<reference evidence="3 4" key="1">
    <citation type="journal article" date="2023" name="Elife">
        <title>Identification of key yeast species and microbe-microbe interactions impacting larval growth of Drosophila in the wild.</title>
        <authorList>
            <person name="Mure A."/>
            <person name="Sugiura Y."/>
            <person name="Maeda R."/>
            <person name="Honda K."/>
            <person name="Sakurai N."/>
            <person name="Takahashi Y."/>
            <person name="Watada M."/>
            <person name="Katoh T."/>
            <person name="Gotoh A."/>
            <person name="Gotoh Y."/>
            <person name="Taniguchi I."/>
            <person name="Nakamura K."/>
            <person name="Hayashi T."/>
            <person name="Katayama T."/>
            <person name="Uemura T."/>
            <person name="Hattori Y."/>
        </authorList>
    </citation>
    <scope>NUCLEOTIDE SEQUENCE [LARGE SCALE GENOMIC DNA]</scope>
    <source>
        <strain evidence="3 4">SC-9</strain>
    </source>
</reference>
<dbReference type="RefSeq" id="XP_064855881.1">
    <property type="nucleotide sequence ID" value="XM_064999809.1"/>
</dbReference>
<keyword evidence="1" id="KW-0862">Zinc</keyword>